<organism evidence="1 2">
    <name type="scientific">Marinactinospora thermotolerans DSM 45154</name>
    <dbReference type="NCBI Taxonomy" id="1122192"/>
    <lineage>
        <taxon>Bacteria</taxon>
        <taxon>Bacillati</taxon>
        <taxon>Actinomycetota</taxon>
        <taxon>Actinomycetes</taxon>
        <taxon>Streptosporangiales</taxon>
        <taxon>Nocardiopsidaceae</taxon>
        <taxon>Marinactinospora</taxon>
    </lineage>
</organism>
<gene>
    <name evidence="1" type="ORF">SAMN02745673_03169</name>
</gene>
<dbReference type="STRING" id="1122192.SAMN02745673_03169"/>
<name>A0A1T4S4I5_9ACTN</name>
<accession>A0A1T4S4I5</accession>
<evidence type="ECO:0000313" key="1">
    <source>
        <dbReference type="EMBL" id="SKA23057.1"/>
    </source>
</evidence>
<dbReference type="OrthoDB" id="3217739at2"/>
<sequence>MPCFLCGARQSDPTRGVSPWKRGVRHERQVLVCPDCQLVHDWKADLDRCGRCRSTFLSSRLGEIECHSCGEVRPQTRPALGPARPDAALTNEVEQALSRALSGLSRLSAPRARG</sequence>
<keyword evidence="2" id="KW-1185">Reference proteome</keyword>
<protein>
    <submittedName>
        <fullName evidence="1">Uncharacterized protein</fullName>
    </submittedName>
</protein>
<dbReference type="AlphaFoldDB" id="A0A1T4S4I5"/>
<dbReference type="EMBL" id="FUWS01000008">
    <property type="protein sequence ID" value="SKA23057.1"/>
    <property type="molecule type" value="Genomic_DNA"/>
</dbReference>
<dbReference type="Proteomes" id="UP000190637">
    <property type="component" value="Unassembled WGS sequence"/>
</dbReference>
<reference evidence="1 2" key="1">
    <citation type="submission" date="2017-02" db="EMBL/GenBank/DDBJ databases">
        <authorList>
            <person name="Peterson S.W."/>
        </authorList>
    </citation>
    <scope>NUCLEOTIDE SEQUENCE [LARGE SCALE GENOMIC DNA]</scope>
    <source>
        <strain evidence="1 2">DSM 45154</strain>
    </source>
</reference>
<proteinExistence type="predicted"/>
<dbReference type="RefSeq" id="WP_078762457.1">
    <property type="nucleotide sequence ID" value="NZ_FUWS01000008.1"/>
</dbReference>
<evidence type="ECO:0000313" key="2">
    <source>
        <dbReference type="Proteomes" id="UP000190637"/>
    </source>
</evidence>